<feature type="region of interest" description="Disordered" evidence="6">
    <location>
        <begin position="440"/>
        <end position="493"/>
    </location>
</feature>
<name>A0A9Q0LZ43_BLOTA</name>
<evidence type="ECO:0000313" key="8">
    <source>
        <dbReference type="EMBL" id="KAJ6217158.1"/>
    </source>
</evidence>
<dbReference type="PROSITE" id="PS00028">
    <property type="entry name" value="ZINC_FINGER_C2H2_1"/>
    <property type="match status" value="8"/>
</dbReference>
<dbReference type="SMART" id="SM00355">
    <property type="entry name" value="ZnF_C2H2"/>
    <property type="match status" value="15"/>
</dbReference>
<dbReference type="OMA" id="DQHINKF"/>
<dbReference type="InterPro" id="IPR036920">
    <property type="entry name" value="Ribosomal_uL16_sf"/>
</dbReference>
<feature type="compositionally biased region" description="Polar residues" evidence="6">
    <location>
        <begin position="1216"/>
        <end position="1234"/>
    </location>
</feature>
<dbReference type="Pfam" id="PF00252">
    <property type="entry name" value="Ribosomal_L16"/>
    <property type="match status" value="1"/>
</dbReference>
<feature type="compositionally biased region" description="Polar residues" evidence="6">
    <location>
        <begin position="368"/>
        <end position="386"/>
    </location>
</feature>
<feature type="compositionally biased region" description="Polar residues" evidence="6">
    <location>
        <begin position="470"/>
        <end position="493"/>
    </location>
</feature>
<dbReference type="GO" id="GO:0008270">
    <property type="term" value="F:zinc ion binding"/>
    <property type="evidence" value="ECO:0007669"/>
    <property type="project" value="UniProtKB-KW"/>
</dbReference>
<dbReference type="Gene3D" id="3.30.160.60">
    <property type="entry name" value="Classic Zinc Finger"/>
    <property type="match status" value="2"/>
</dbReference>
<protein>
    <recommendedName>
        <fullName evidence="4">Large ribosomal subunit protein uL16m</fullName>
    </recommendedName>
</protein>
<dbReference type="SUPFAM" id="SSF54686">
    <property type="entry name" value="Ribosomal protein L16p/L10e"/>
    <property type="match status" value="1"/>
</dbReference>
<dbReference type="GO" id="GO:0003735">
    <property type="term" value="F:structural constituent of ribosome"/>
    <property type="evidence" value="ECO:0007669"/>
    <property type="project" value="InterPro"/>
</dbReference>
<evidence type="ECO:0000256" key="1">
    <source>
        <dbReference type="ARBA" id="ARBA00008931"/>
    </source>
</evidence>
<feature type="domain" description="C2H2-type" evidence="7">
    <location>
        <begin position="1139"/>
        <end position="1166"/>
    </location>
</feature>
<feature type="compositionally biased region" description="Basic and acidic residues" evidence="6">
    <location>
        <begin position="445"/>
        <end position="456"/>
    </location>
</feature>
<gene>
    <name evidence="8" type="ORF">RDWZM_008315</name>
</gene>
<dbReference type="InterPro" id="IPR047873">
    <property type="entry name" value="Ribosomal_uL16"/>
</dbReference>
<dbReference type="InterPro" id="IPR013087">
    <property type="entry name" value="Znf_C2H2_type"/>
</dbReference>
<dbReference type="InterPro" id="IPR000114">
    <property type="entry name" value="Ribosomal_uL16_bact-type"/>
</dbReference>
<feature type="compositionally biased region" description="Polar residues" evidence="6">
    <location>
        <begin position="345"/>
        <end position="357"/>
    </location>
</feature>
<evidence type="ECO:0000256" key="2">
    <source>
        <dbReference type="ARBA" id="ARBA00022980"/>
    </source>
</evidence>
<dbReference type="EMBL" id="JAPWDV010000003">
    <property type="protein sequence ID" value="KAJ6217158.1"/>
    <property type="molecule type" value="Genomic_DNA"/>
</dbReference>
<feature type="compositionally biased region" description="Low complexity" evidence="6">
    <location>
        <begin position="237"/>
        <end position="257"/>
    </location>
</feature>
<dbReference type="GO" id="GO:0019843">
    <property type="term" value="F:rRNA binding"/>
    <property type="evidence" value="ECO:0007669"/>
    <property type="project" value="InterPro"/>
</dbReference>
<keyword evidence="5" id="KW-0862">Zinc</keyword>
<evidence type="ECO:0000259" key="7">
    <source>
        <dbReference type="PROSITE" id="PS50157"/>
    </source>
</evidence>
<feature type="domain" description="C2H2-type" evidence="7">
    <location>
        <begin position="1165"/>
        <end position="1194"/>
    </location>
</feature>
<dbReference type="GO" id="GO:0005762">
    <property type="term" value="C:mitochondrial large ribosomal subunit"/>
    <property type="evidence" value="ECO:0007669"/>
    <property type="project" value="TreeGrafter"/>
</dbReference>
<dbReference type="GO" id="GO:0032543">
    <property type="term" value="P:mitochondrial translation"/>
    <property type="evidence" value="ECO:0007669"/>
    <property type="project" value="TreeGrafter"/>
</dbReference>
<keyword evidence="5" id="KW-0479">Metal-binding</keyword>
<dbReference type="SUPFAM" id="SSF57667">
    <property type="entry name" value="beta-beta-alpha zinc fingers"/>
    <property type="match status" value="2"/>
</dbReference>
<keyword evidence="2" id="KW-0689">Ribosomal protein</keyword>
<dbReference type="Proteomes" id="UP001142055">
    <property type="component" value="Chromosome 3"/>
</dbReference>
<dbReference type="Gene3D" id="3.90.1170.10">
    <property type="entry name" value="Ribosomal protein L10e/L16"/>
    <property type="match status" value="1"/>
</dbReference>
<evidence type="ECO:0000256" key="3">
    <source>
        <dbReference type="ARBA" id="ARBA00023274"/>
    </source>
</evidence>
<keyword evidence="9" id="KW-1185">Reference proteome</keyword>
<organism evidence="8 9">
    <name type="scientific">Blomia tropicalis</name>
    <name type="common">Mite</name>
    <dbReference type="NCBI Taxonomy" id="40697"/>
    <lineage>
        <taxon>Eukaryota</taxon>
        <taxon>Metazoa</taxon>
        <taxon>Ecdysozoa</taxon>
        <taxon>Arthropoda</taxon>
        <taxon>Chelicerata</taxon>
        <taxon>Arachnida</taxon>
        <taxon>Acari</taxon>
        <taxon>Acariformes</taxon>
        <taxon>Sarcoptiformes</taxon>
        <taxon>Astigmata</taxon>
        <taxon>Glycyphagoidea</taxon>
        <taxon>Echimyopodidae</taxon>
        <taxon>Blomia</taxon>
    </lineage>
</organism>
<keyword evidence="5" id="KW-0863">Zinc-finger</keyword>
<feature type="region of interest" description="Disordered" evidence="6">
    <location>
        <begin position="234"/>
        <end position="258"/>
    </location>
</feature>
<evidence type="ECO:0000256" key="6">
    <source>
        <dbReference type="SAM" id="MobiDB-lite"/>
    </source>
</evidence>
<dbReference type="PANTHER" id="PTHR12220">
    <property type="entry name" value="50S/60S RIBOSOMAL PROTEIN L16"/>
    <property type="match status" value="1"/>
</dbReference>
<comment type="similarity">
    <text evidence="1">Belongs to the universal ribosomal protein uL16 family.</text>
</comment>
<evidence type="ECO:0000313" key="9">
    <source>
        <dbReference type="Proteomes" id="UP001142055"/>
    </source>
</evidence>
<feature type="domain" description="C2H2-type" evidence="7">
    <location>
        <begin position="1193"/>
        <end position="1220"/>
    </location>
</feature>
<dbReference type="PANTHER" id="PTHR12220:SF13">
    <property type="entry name" value="LARGE RIBOSOMAL SUBUNIT PROTEIN UL16M"/>
    <property type="match status" value="1"/>
</dbReference>
<dbReference type="PROSITE" id="PS50157">
    <property type="entry name" value="ZINC_FINGER_C2H2_2"/>
    <property type="match status" value="3"/>
</dbReference>
<keyword evidence="3" id="KW-0687">Ribonucleoprotein</keyword>
<accession>A0A9Q0LZ43</accession>
<comment type="caution">
    <text evidence="8">The sequence shown here is derived from an EMBL/GenBank/DDBJ whole genome shotgun (WGS) entry which is preliminary data.</text>
</comment>
<sequence length="1542" mass="175137">MVFQIRGRKLWRIPPNLSHVQLPPEEERQLIPLLPVPSWHGVEPRKSPRNYKDIRGPELVNNDLIYGQFGIMTLTGVHLTINHLDLIRNVINKHMDTKKMFAVWRVEAPWKPMSKKSQGKRMGGGKSPIHHYVTPVRASSVIVELGGHLEMDDCFYFLDSIVKRLPCDAYVISKEILEQWREEEKKIEMQNINPISYERVVKQNMSGCHKWISPYDHRWFGKVIIMARGRGRGRGRGAASVTPTSTRVTRTRSSASADEIVTPKEEILNNVTDEKANVSVNDVEMRDVQPKRRGRKRKSELLLEERYLPASDPTKRGIIAQGGSLRRRDTLKSTARYSPPPAATRSKTGRGSITIPNTPKIVIDADSDNSTGPSLTTKSTDTSTPVNRRKSLGIQRIANSTVTVEENIDDVKPVEKTIEIELPDGTISKITGPFRTEELEEEIIDKESEKDLDYKPATRSTRKKSDPTPVENNTTPTIVNNNDGGSTESPIKSPKMQNITTVKIINQSPSTISTVAKTTTNSVTVTNQMNKATAVIAQNSKSLPAILKPLPTTTINTAVLKNTPTNRRLQPLTKYLDALPELADCISSDGIEDSEMVKMPDKLMLIHSELPLDLATSIDNEDNDYLFRQIISPVQTTRFVCLLCKGIDVNFGTKEEREILLHYQSLHELEVDVGHAKFSEDVVFICLPKMVLSQLNSSSALHLNSSCQYCQMKLNDIEEMKKHYRETHQKEVILMEQENIMNMHHNFYCCKCRHPSETFEEHHKHMKEKHQMKTYRCKSCVLVTQEENRLRTHFKAKHMLHSSGQNYQCYYCHGLLIGVERLLKHIQQSHMVQTGNEFSCIACQQVCGRGKELLNHAQNCALAGVKPEQIDNKCVPIVVDTSPLVDEQVDCYFCNVRLENDEIYKLHLHHEHMKWVSDATKQAVEDAQMLTINDVITDENLKKAKIETYVGHWCRMCDQMVKVYQLFYLHMINYHKLEKEFQCIITSCKAQFKEFEDFKKHIEETGHSQKTVISHPDEVFVCTYCDIYYPTEEELINHLITDQHINKFTASGHFHRTEPRNFKCKACHTFFGMKESYVHHLETESHKYRCTYCNITTATPSSRRAHVQNTHPEKLHLCEDCSVPTQDILAHFVSHGFTFECKKCVKKFYNRERLNAHMEVHQDPIECTWDNCGRMIATRSMLVTHYRGHKSEHKCQVCGQAFWNFSMLTSHLRSHQSLPRSNQNVKNSRPLSTYSNFSNRGGISNRGRGTANLIKCGHCGSYFRSTRELNLHPCTKGRGATVNNVGSNKLFDMASKTSNVSKAGKQMNQVRRKASPKKQTVIEQPIMEMPLSGQTEVQAGDDETQLIMILNQVTGELMEITAPKGMEVKDVIDSLNFQQMEDGSTVTVASNDAAQIETEETMVQPEQIETSEQEETAAAIEIIEQEATEVEPQTIPMVTEEQTYVEEQQPVEEAEIVDPNSMIIEQPGNIKEEDDGGQQIQFISDQGGDQTIVLPANCFNEDGSLTLDADTLSRLNLVVDDSGNLTHDPNTTFVIADAPAQE</sequence>
<evidence type="ECO:0000256" key="4">
    <source>
        <dbReference type="ARBA" id="ARBA00035302"/>
    </source>
</evidence>
<evidence type="ECO:0000256" key="5">
    <source>
        <dbReference type="PROSITE-ProRule" id="PRU00042"/>
    </source>
</evidence>
<feature type="region of interest" description="Disordered" evidence="6">
    <location>
        <begin position="313"/>
        <end position="386"/>
    </location>
</feature>
<proteinExistence type="inferred from homology"/>
<feature type="region of interest" description="Disordered" evidence="6">
    <location>
        <begin position="1216"/>
        <end position="1243"/>
    </location>
</feature>
<reference evidence="8" key="1">
    <citation type="submission" date="2022-12" db="EMBL/GenBank/DDBJ databases">
        <title>Genome assemblies of Blomia tropicalis.</title>
        <authorList>
            <person name="Cui Y."/>
        </authorList>
    </citation>
    <scope>NUCLEOTIDE SEQUENCE</scope>
    <source>
        <tissue evidence="8">Adult mites</tissue>
    </source>
</reference>
<dbReference type="InterPro" id="IPR036236">
    <property type="entry name" value="Znf_C2H2_sf"/>
</dbReference>